<feature type="transmembrane region" description="Helical" evidence="2">
    <location>
        <begin position="185"/>
        <end position="204"/>
    </location>
</feature>
<dbReference type="GO" id="GO:0005524">
    <property type="term" value="F:ATP binding"/>
    <property type="evidence" value="ECO:0007669"/>
    <property type="project" value="UniProtKB-KW"/>
</dbReference>
<keyword evidence="2" id="KW-0472">Membrane</keyword>
<evidence type="ECO:0000313" key="3">
    <source>
        <dbReference type="EMBL" id="PAV22702.1"/>
    </source>
</evidence>
<dbReference type="AlphaFoldDB" id="A0A286UT52"/>
<comment type="caution">
    <text evidence="3">The sequence shown here is derived from an EMBL/GenBank/DDBJ whole genome shotgun (WGS) entry which is preliminary data.</text>
</comment>
<evidence type="ECO:0000256" key="2">
    <source>
        <dbReference type="SAM" id="Phobius"/>
    </source>
</evidence>
<evidence type="ECO:0000256" key="1">
    <source>
        <dbReference type="SAM" id="MobiDB-lite"/>
    </source>
</evidence>
<feature type="compositionally biased region" description="Polar residues" evidence="1">
    <location>
        <begin position="139"/>
        <end position="169"/>
    </location>
</feature>
<accession>A0A286UT52</accession>
<keyword evidence="3" id="KW-0547">Nucleotide-binding</keyword>
<keyword evidence="2" id="KW-0812">Transmembrane</keyword>
<feature type="region of interest" description="Disordered" evidence="1">
    <location>
        <begin position="56"/>
        <end position="79"/>
    </location>
</feature>
<keyword evidence="4" id="KW-1185">Reference proteome</keyword>
<organism evidence="3 4">
    <name type="scientific">Pyrrhoderma noxium</name>
    <dbReference type="NCBI Taxonomy" id="2282107"/>
    <lineage>
        <taxon>Eukaryota</taxon>
        <taxon>Fungi</taxon>
        <taxon>Dikarya</taxon>
        <taxon>Basidiomycota</taxon>
        <taxon>Agaricomycotina</taxon>
        <taxon>Agaricomycetes</taxon>
        <taxon>Hymenochaetales</taxon>
        <taxon>Hymenochaetaceae</taxon>
        <taxon>Pyrrhoderma</taxon>
    </lineage>
</organism>
<keyword evidence="2" id="KW-1133">Transmembrane helix</keyword>
<name>A0A286UT52_9AGAM</name>
<dbReference type="Proteomes" id="UP000217199">
    <property type="component" value="Unassembled WGS sequence"/>
</dbReference>
<protein>
    <submittedName>
        <fullName evidence="3">Atp-binding cassette transporter</fullName>
    </submittedName>
</protein>
<sequence length="355" mass="38236">MPTVINLKNVSSAITTSHPTIIVKSVADNILINHFIKHRQYVGHVNAIDPFNIIGDGRESQDDSPSHSSMHVDETTSKVPQALQTVSQMGISVYSKESNIIASSTTTTATLSSNTKDVISSTGTSTLTPLSAQAALRATQESGGYSNSKGSISSNTAQGAAATAPSSPQDNNDSSGSNLNSWKTIGIGVISFMAILGFVLCTAFHDSILRVLRQPFTRRRGSREGDLVPDWKRASWRIGVEDEYSTSKGAGSQEEEGPRLGMIEKGNPCFMLPPVSPFPPRRPPDPQLKQQTKICNNENSTHNLPPSNSNGYSVLQSSPPSRSRKDETKTHVDPFSDPHESKHVHVDIDAYGGIE</sequence>
<evidence type="ECO:0000313" key="4">
    <source>
        <dbReference type="Proteomes" id="UP000217199"/>
    </source>
</evidence>
<dbReference type="EMBL" id="NBII01000002">
    <property type="protein sequence ID" value="PAV22702.1"/>
    <property type="molecule type" value="Genomic_DNA"/>
</dbReference>
<feature type="compositionally biased region" description="Basic and acidic residues" evidence="1">
    <location>
        <begin position="56"/>
        <end position="76"/>
    </location>
</feature>
<dbReference type="InParanoid" id="A0A286UT52"/>
<feature type="region of interest" description="Disordered" evidence="1">
    <location>
        <begin position="138"/>
        <end position="177"/>
    </location>
</feature>
<keyword evidence="3" id="KW-0067">ATP-binding</keyword>
<gene>
    <name evidence="3" type="ORF">PNOK_0265900</name>
</gene>
<feature type="compositionally biased region" description="Polar residues" evidence="1">
    <location>
        <begin position="297"/>
        <end position="321"/>
    </location>
</feature>
<reference evidence="3 4" key="1">
    <citation type="journal article" date="2017" name="Mol. Ecol.">
        <title>Comparative and population genomic landscape of Phellinus noxius: A hypervariable fungus causing root rot in trees.</title>
        <authorList>
            <person name="Chung C.L."/>
            <person name="Lee T.J."/>
            <person name="Akiba M."/>
            <person name="Lee H.H."/>
            <person name="Kuo T.H."/>
            <person name="Liu D."/>
            <person name="Ke H.M."/>
            <person name="Yokoi T."/>
            <person name="Roa M.B."/>
            <person name="Lu M.J."/>
            <person name="Chang Y.Y."/>
            <person name="Ann P.J."/>
            <person name="Tsai J.N."/>
            <person name="Chen C.Y."/>
            <person name="Tzean S.S."/>
            <person name="Ota Y."/>
            <person name="Hattori T."/>
            <person name="Sahashi N."/>
            <person name="Liou R.F."/>
            <person name="Kikuchi T."/>
            <person name="Tsai I.J."/>
        </authorList>
    </citation>
    <scope>NUCLEOTIDE SEQUENCE [LARGE SCALE GENOMIC DNA]</scope>
    <source>
        <strain evidence="3 4">FFPRI411160</strain>
    </source>
</reference>
<feature type="region of interest" description="Disordered" evidence="1">
    <location>
        <begin position="297"/>
        <end position="355"/>
    </location>
</feature>
<proteinExistence type="predicted"/>
<feature type="compositionally biased region" description="Basic and acidic residues" evidence="1">
    <location>
        <begin position="323"/>
        <end position="348"/>
    </location>
</feature>